<feature type="domain" description="Brix" evidence="2">
    <location>
        <begin position="94"/>
        <end position="277"/>
    </location>
</feature>
<dbReference type="GO" id="GO:0042134">
    <property type="term" value="F:rRNA primary transcript binding"/>
    <property type="evidence" value="ECO:0007669"/>
    <property type="project" value="EnsemblFungi"/>
</dbReference>
<dbReference type="RefSeq" id="XP_020065761.1">
    <property type="nucleotide sequence ID" value="XM_020206535.1"/>
</dbReference>
<dbReference type="GeneID" id="30980672"/>
<dbReference type="OrthoDB" id="264354at2759"/>
<dbReference type="STRING" id="984487.A0A1E4SM85"/>
<feature type="compositionally biased region" description="Basic residues" evidence="1">
    <location>
        <begin position="28"/>
        <end position="37"/>
    </location>
</feature>
<dbReference type="GO" id="GO:0005730">
    <property type="term" value="C:nucleolus"/>
    <property type="evidence" value="ECO:0007669"/>
    <property type="project" value="EnsemblFungi"/>
</dbReference>
<dbReference type="SMART" id="SM00879">
    <property type="entry name" value="Brix"/>
    <property type="match status" value="1"/>
</dbReference>
<dbReference type="Proteomes" id="UP000094285">
    <property type="component" value="Unassembled WGS sequence"/>
</dbReference>
<dbReference type="GO" id="GO:0000463">
    <property type="term" value="P:maturation of LSU-rRNA from tricistronic rRNA transcript (SSU-rRNA, 5.8S rRNA, LSU-rRNA)"/>
    <property type="evidence" value="ECO:0007669"/>
    <property type="project" value="EnsemblFungi"/>
</dbReference>
<dbReference type="InterPro" id="IPR007109">
    <property type="entry name" value="Brix"/>
</dbReference>
<feature type="region of interest" description="Disordered" evidence="1">
    <location>
        <begin position="1"/>
        <end position="49"/>
    </location>
</feature>
<dbReference type="SUPFAM" id="SSF52954">
    <property type="entry name" value="Class II aaRS ABD-related"/>
    <property type="match status" value="1"/>
</dbReference>
<dbReference type="GO" id="GO:0000466">
    <property type="term" value="P:maturation of 5.8S rRNA from tricistronic rRNA transcript (SSU-rRNA, 5.8S rRNA, LSU-rRNA)"/>
    <property type="evidence" value="ECO:0007669"/>
    <property type="project" value="EnsemblFungi"/>
</dbReference>
<dbReference type="PROSITE" id="PS50833">
    <property type="entry name" value="BRIX"/>
    <property type="match status" value="1"/>
</dbReference>
<dbReference type="PANTHER" id="PTHR22734:SF3">
    <property type="entry name" value="RIBOSOME PRODUCTION FACTOR 1"/>
    <property type="match status" value="1"/>
</dbReference>
<evidence type="ECO:0000259" key="2">
    <source>
        <dbReference type="PROSITE" id="PS50833"/>
    </source>
</evidence>
<evidence type="ECO:0000313" key="4">
    <source>
        <dbReference type="Proteomes" id="UP000094285"/>
    </source>
</evidence>
<dbReference type="InterPro" id="IPR044281">
    <property type="entry name" value="IMP4/RPF1"/>
</dbReference>
<name>A0A1E4SM85_9ASCO</name>
<evidence type="ECO:0000313" key="3">
    <source>
        <dbReference type="EMBL" id="ODV80639.1"/>
    </source>
</evidence>
<dbReference type="EMBL" id="KV453910">
    <property type="protein sequence ID" value="ODV80639.1"/>
    <property type="molecule type" value="Genomic_DNA"/>
</dbReference>
<dbReference type="GO" id="GO:0000055">
    <property type="term" value="P:ribosomal large subunit export from nucleus"/>
    <property type="evidence" value="ECO:0007669"/>
    <property type="project" value="EnsemblFungi"/>
</dbReference>
<dbReference type="GO" id="GO:0030687">
    <property type="term" value="C:preribosome, large subunit precursor"/>
    <property type="evidence" value="ECO:0007669"/>
    <property type="project" value="EnsemblFungi"/>
</dbReference>
<dbReference type="AlphaFoldDB" id="A0A1E4SM85"/>
<protein>
    <submittedName>
        <fullName evidence="3">Brix-domain-containing protein</fullName>
    </submittedName>
</protein>
<dbReference type="Gene3D" id="3.40.50.10480">
    <property type="entry name" value="Probable brix-domain ribosomal biogenesis protein"/>
    <property type="match status" value="1"/>
</dbReference>
<dbReference type="PANTHER" id="PTHR22734">
    <property type="entry name" value="U3 SMALL NUCLEOLAR RIBONUCLEOPROTEIN PROTEIN IMP4"/>
    <property type="match status" value="1"/>
</dbReference>
<proteinExistence type="predicted"/>
<dbReference type="FunFam" id="3.40.50.10480:FF:000002">
    <property type="entry name" value="Ribosome production factor 1"/>
    <property type="match status" value="1"/>
</dbReference>
<sequence>MSGNTSSALKNIKNKQRRQKVFGEIKQAKSKQKHKLRAERAKEERENPELREQRLVENVPETIDSKRVYDETIAAEVEGEDEFQAYFADAAKEPKILLTTSAGAKKPAYEFADMLLDFLPNTTFIKRQKEFSMVDMSKFCANRDYTTLMVINEDKKKVTGLSMIHLPEGPSFYFSVTSIVDGKRIKGHGRATDHLPELVLNNFNSRFGKTVGRLFQSIFPRQPELQGRQVITLHNQRDYIFFRRHRYVFRNEEKVGLQELGPQFTLKLRRMQKGIKGETVWEHRPDMERDKKKFYL</sequence>
<evidence type="ECO:0000256" key="1">
    <source>
        <dbReference type="SAM" id="MobiDB-lite"/>
    </source>
</evidence>
<keyword evidence="4" id="KW-1185">Reference proteome</keyword>
<dbReference type="Pfam" id="PF04427">
    <property type="entry name" value="Brix"/>
    <property type="match status" value="1"/>
</dbReference>
<reference evidence="4" key="1">
    <citation type="submission" date="2016-05" db="EMBL/GenBank/DDBJ databases">
        <title>Comparative genomics of biotechnologically important yeasts.</title>
        <authorList>
            <consortium name="DOE Joint Genome Institute"/>
            <person name="Riley R."/>
            <person name="Haridas S."/>
            <person name="Wolfe K.H."/>
            <person name="Lopes M.R."/>
            <person name="Hittinger C.T."/>
            <person name="Goker M."/>
            <person name="Salamov A."/>
            <person name="Wisecaver J."/>
            <person name="Long T.M."/>
            <person name="Aerts A.L."/>
            <person name="Barry K."/>
            <person name="Choi C."/>
            <person name="Clum A."/>
            <person name="Coughlan A.Y."/>
            <person name="Deshpande S."/>
            <person name="Douglass A.P."/>
            <person name="Hanson S.J."/>
            <person name="Klenk H.-P."/>
            <person name="Labutti K."/>
            <person name="Lapidus A."/>
            <person name="Lindquist E."/>
            <person name="Lipzen A."/>
            <person name="Meier-Kolthoff J.P."/>
            <person name="Ohm R.A."/>
            <person name="Otillar R.P."/>
            <person name="Pangilinan J."/>
            <person name="Peng Y."/>
            <person name="Rokas A."/>
            <person name="Rosa C.A."/>
            <person name="Scheuner C."/>
            <person name="Sibirny A.A."/>
            <person name="Slot J.C."/>
            <person name="Stielow J.B."/>
            <person name="Sun H."/>
            <person name="Kurtzman C.P."/>
            <person name="Blackwell M."/>
            <person name="Grigoriev I.V."/>
            <person name="Jeffries T.W."/>
        </authorList>
    </citation>
    <scope>NUCLEOTIDE SEQUENCE [LARGE SCALE GENOMIC DNA]</scope>
    <source>
        <strain evidence="4">NRRL Y-17324</strain>
    </source>
</reference>
<organism evidence="3 4">
    <name type="scientific">Suhomyces tanzawaensis NRRL Y-17324</name>
    <dbReference type="NCBI Taxonomy" id="984487"/>
    <lineage>
        <taxon>Eukaryota</taxon>
        <taxon>Fungi</taxon>
        <taxon>Dikarya</taxon>
        <taxon>Ascomycota</taxon>
        <taxon>Saccharomycotina</taxon>
        <taxon>Pichiomycetes</taxon>
        <taxon>Debaryomycetaceae</taxon>
        <taxon>Suhomyces</taxon>
    </lineage>
</organism>
<accession>A0A1E4SM85</accession>
<feature type="compositionally biased region" description="Basic and acidic residues" evidence="1">
    <location>
        <begin position="38"/>
        <end position="49"/>
    </location>
</feature>
<gene>
    <name evidence="3" type="ORF">CANTADRAFT_20217</name>
</gene>